<evidence type="ECO:0000313" key="2">
    <source>
        <dbReference type="EMBL" id="MPM15956.1"/>
    </source>
</evidence>
<organism evidence="2">
    <name type="scientific">bioreactor metagenome</name>
    <dbReference type="NCBI Taxonomy" id="1076179"/>
    <lineage>
        <taxon>unclassified sequences</taxon>
        <taxon>metagenomes</taxon>
        <taxon>ecological metagenomes</taxon>
    </lineage>
</organism>
<dbReference type="Pfam" id="PF03235">
    <property type="entry name" value="GmrSD_N"/>
    <property type="match status" value="1"/>
</dbReference>
<feature type="domain" description="GmrSD restriction endonucleases N-terminal" evidence="1">
    <location>
        <begin position="17"/>
        <end position="241"/>
    </location>
</feature>
<evidence type="ECO:0000259" key="1">
    <source>
        <dbReference type="Pfam" id="PF03235"/>
    </source>
</evidence>
<dbReference type="EMBL" id="VSSQ01002527">
    <property type="protein sequence ID" value="MPM15956.1"/>
    <property type="molecule type" value="Genomic_DNA"/>
</dbReference>
<name>A0A644XIB2_9ZZZZ</name>
<gene>
    <name evidence="2" type="ORF">SDC9_62330</name>
</gene>
<comment type="caution">
    <text evidence="2">The sequence shown here is derived from an EMBL/GenBank/DDBJ whole genome shotgun (WGS) entry which is preliminary data.</text>
</comment>
<dbReference type="AlphaFoldDB" id="A0A644XIB2"/>
<protein>
    <recommendedName>
        <fullName evidence="1">GmrSD restriction endonucleases N-terminal domain-containing protein</fullName>
    </recommendedName>
</protein>
<proteinExistence type="predicted"/>
<sequence>MNSIDEITENGKQVSLYQIFSDLNLDVRIPIIQRDYAQGRTSASEIREEFLKTLYKHIESNTCIDLDFVYGTISSTSNQAFIPLDGQQRLTTLFLLHFYMALKDNKWEHFKISFGRINASRFRYETRASASEFCDALIKNGNQLVVNPCSKFSEAITDQYWYFDSWKRDPTIRAMLVMLDSIHEIFNGSINKYEKLVQIENPLITFQMLNLRHLGLTEELYIKMNSRGKPLTAFESFKAKFEKTFGAIPLEPELSISAKNYKTLKEYFSHKVDTDWADLFWEFRNSTSPDNDFDDELMNFFRVLITNHYAALERPLKTGEDQQQNILVLRGNGDGAKGHLSFLFYEKLNCLDSEFANLTVKLLDRIVKKTGDATELQKYNPQPYYYNEEAFFISVMKNELSYVKLLRFYAYVLFITNGPSSEPVDSEKLERWLRVIFNLSENQYYDNVKDYIDAVLEIKRLSEFSEQIYDFLTDEANGINRFTRLQIQEERIKAKLILKDTAWKSAIYEAEQHSYFAGQIGFLLKFSGIEDEYTKNPELRWTDSENSGFFGSFLEYKTKAFLVFGPDGIVPSIEADNFLWHRALLTKGDYLLNVGKYWSFVVNSHRDYSWKRILRGSDRTEKDKDEAEKQRGVIKKLFDDTRFDKSHIETSFQTIIDTFGDSDWRSNFVRYPEMIGFLDNSLRLVHWNEQTNEIDYLLKQKQLGPSRGGYAQVDTFVFYLKHLKDNSFPPFSRPAIYSGKGFDEPSTIYLDQCFIGKDHYVLDVRYDVDKKKWDLRLFIRTEENESAKCLPDRFIGELNLLGYQSSDKAKVWLDCENDQVVLDKIKVTCKVMLTFV</sequence>
<dbReference type="InterPro" id="IPR004919">
    <property type="entry name" value="GmrSD_N"/>
</dbReference>
<accession>A0A644XIB2</accession>
<reference evidence="2" key="1">
    <citation type="submission" date="2019-08" db="EMBL/GenBank/DDBJ databases">
        <authorList>
            <person name="Kucharzyk K."/>
            <person name="Murdoch R.W."/>
            <person name="Higgins S."/>
            <person name="Loffler F."/>
        </authorList>
    </citation>
    <scope>NUCLEOTIDE SEQUENCE</scope>
</reference>